<reference evidence="2 3" key="1">
    <citation type="journal article" date="2014" name="Nat. Genet.">
        <title>Genome sequence of the hot pepper provides insights into the evolution of pungency in Capsicum species.</title>
        <authorList>
            <person name="Kim S."/>
            <person name="Park M."/>
            <person name="Yeom S.I."/>
            <person name="Kim Y.M."/>
            <person name="Lee J.M."/>
            <person name="Lee H.A."/>
            <person name="Seo E."/>
            <person name="Choi J."/>
            <person name="Cheong K."/>
            <person name="Kim K.T."/>
            <person name="Jung K."/>
            <person name="Lee G.W."/>
            <person name="Oh S.K."/>
            <person name="Bae C."/>
            <person name="Kim S.B."/>
            <person name="Lee H.Y."/>
            <person name="Kim S.Y."/>
            <person name="Kim M.S."/>
            <person name="Kang B.C."/>
            <person name="Jo Y.D."/>
            <person name="Yang H.B."/>
            <person name="Jeong H.J."/>
            <person name="Kang W.H."/>
            <person name="Kwon J.K."/>
            <person name="Shin C."/>
            <person name="Lim J.Y."/>
            <person name="Park J.H."/>
            <person name="Huh J.H."/>
            <person name="Kim J.S."/>
            <person name="Kim B.D."/>
            <person name="Cohen O."/>
            <person name="Paran I."/>
            <person name="Suh M.C."/>
            <person name="Lee S.B."/>
            <person name="Kim Y.K."/>
            <person name="Shin Y."/>
            <person name="Noh S.J."/>
            <person name="Park J."/>
            <person name="Seo Y.S."/>
            <person name="Kwon S.Y."/>
            <person name="Kim H.A."/>
            <person name="Park J.M."/>
            <person name="Kim H.J."/>
            <person name="Choi S.B."/>
            <person name="Bosland P.W."/>
            <person name="Reeves G."/>
            <person name="Jo S.H."/>
            <person name="Lee B.W."/>
            <person name="Cho H.T."/>
            <person name="Choi H.S."/>
            <person name="Lee M.S."/>
            <person name="Yu Y."/>
            <person name="Do Choi Y."/>
            <person name="Park B.S."/>
            <person name="van Deynze A."/>
            <person name="Ashrafi H."/>
            <person name="Hill T."/>
            <person name="Kim W.T."/>
            <person name="Pai H.S."/>
            <person name="Ahn H.K."/>
            <person name="Yeam I."/>
            <person name="Giovannoni J.J."/>
            <person name="Rose J.K."/>
            <person name="Sorensen I."/>
            <person name="Lee S.J."/>
            <person name="Kim R.W."/>
            <person name="Choi I.Y."/>
            <person name="Choi B.S."/>
            <person name="Lim J.S."/>
            <person name="Lee Y.H."/>
            <person name="Choi D."/>
        </authorList>
    </citation>
    <scope>NUCLEOTIDE SEQUENCE [LARGE SCALE GENOMIC DNA]</scope>
    <source>
        <strain evidence="3">cv. CM334</strain>
    </source>
</reference>
<keyword evidence="3" id="KW-1185">Reference proteome</keyword>
<proteinExistence type="predicted"/>
<evidence type="ECO:0000313" key="3">
    <source>
        <dbReference type="Proteomes" id="UP000222542"/>
    </source>
</evidence>
<keyword evidence="1" id="KW-0175">Coiled coil</keyword>
<dbReference type="STRING" id="4072.A0A2G2Y4G9"/>
<protein>
    <submittedName>
        <fullName evidence="2">Uncharacterized protein</fullName>
    </submittedName>
</protein>
<feature type="coiled-coil region" evidence="1">
    <location>
        <begin position="124"/>
        <end position="155"/>
    </location>
</feature>
<dbReference type="AlphaFoldDB" id="A0A2G2Y4G9"/>
<comment type="caution">
    <text evidence="2">The sequence shown here is derived from an EMBL/GenBank/DDBJ whole genome shotgun (WGS) entry which is preliminary data.</text>
</comment>
<sequence>MLDVVVDCSRLLLRINVVSGSPTILPPQPTIDEHDLFEDESLDAHPMDSEDHSMELEDPIFSEEAGEECELGAQTNHTFSDENNFQINEIFSSKKELKLFLDVVVVRNSFDYATLKSCSKFLKAVRVEKESNQVKEDLEALEAEIEAEIESIGSRDRNVHIVPTHAGMIGFPLVSDPQPATVALPFQPLLLVGRRPTNVPVVAGLDRP</sequence>
<dbReference type="Gramene" id="PHT64461">
    <property type="protein sequence ID" value="PHT64461"/>
    <property type="gene ID" value="T459_31812"/>
</dbReference>
<accession>A0A2G2Y4G9</accession>
<dbReference type="EMBL" id="AYRZ02000015">
    <property type="protein sequence ID" value="PHT64461.1"/>
    <property type="molecule type" value="Genomic_DNA"/>
</dbReference>
<organism evidence="2 3">
    <name type="scientific">Capsicum annuum</name>
    <name type="common">Capsicum pepper</name>
    <dbReference type="NCBI Taxonomy" id="4072"/>
    <lineage>
        <taxon>Eukaryota</taxon>
        <taxon>Viridiplantae</taxon>
        <taxon>Streptophyta</taxon>
        <taxon>Embryophyta</taxon>
        <taxon>Tracheophyta</taxon>
        <taxon>Spermatophyta</taxon>
        <taxon>Magnoliopsida</taxon>
        <taxon>eudicotyledons</taxon>
        <taxon>Gunneridae</taxon>
        <taxon>Pentapetalae</taxon>
        <taxon>asterids</taxon>
        <taxon>lamiids</taxon>
        <taxon>Solanales</taxon>
        <taxon>Solanaceae</taxon>
        <taxon>Solanoideae</taxon>
        <taxon>Capsiceae</taxon>
        <taxon>Capsicum</taxon>
    </lineage>
</organism>
<gene>
    <name evidence="2" type="ORF">T459_31812</name>
</gene>
<dbReference type="Proteomes" id="UP000222542">
    <property type="component" value="Unassembled WGS sequence"/>
</dbReference>
<evidence type="ECO:0000256" key="1">
    <source>
        <dbReference type="SAM" id="Coils"/>
    </source>
</evidence>
<reference evidence="2 3" key="2">
    <citation type="journal article" date="2017" name="Genome Biol.">
        <title>New reference genome sequences of hot pepper reveal the massive evolution of plant disease-resistance genes by retroduplication.</title>
        <authorList>
            <person name="Kim S."/>
            <person name="Park J."/>
            <person name="Yeom S.I."/>
            <person name="Kim Y.M."/>
            <person name="Seo E."/>
            <person name="Kim K.T."/>
            <person name="Kim M.S."/>
            <person name="Lee J.M."/>
            <person name="Cheong K."/>
            <person name="Shin H.S."/>
            <person name="Kim S.B."/>
            <person name="Han K."/>
            <person name="Lee J."/>
            <person name="Park M."/>
            <person name="Lee H.A."/>
            <person name="Lee H.Y."/>
            <person name="Lee Y."/>
            <person name="Oh S."/>
            <person name="Lee J.H."/>
            <person name="Choi E."/>
            <person name="Choi E."/>
            <person name="Lee S.E."/>
            <person name="Jeon J."/>
            <person name="Kim H."/>
            <person name="Choi G."/>
            <person name="Song H."/>
            <person name="Lee J."/>
            <person name="Lee S.C."/>
            <person name="Kwon J.K."/>
            <person name="Lee H.Y."/>
            <person name="Koo N."/>
            <person name="Hong Y."/>
            <person name="Kim R.W."/>
            <person name="Kang W.H."/>
            <person name="Huh J.H."/>
            <person name="Kang B.C."/>
            <person name="Yang T.J."/>
            <person name="Lee Y.H."/>
            <person name="Bennetzen J.L."/>
            <person name="Choi D."/>
        </authorList>
    </citation>
    <scope>NUCLEOTIDE SEQUENCE [LARGE SCALE GENOMIC DNA]</scope>
    <source>
        <strain evidence="3">cv. CM334</strain>
    </source>
</reference>
<name>A0A2G2Y4G9_CAPAN</name>
<evidence type="ECO:0000313" key="2">
    <source>
        <dbReference type="EMBL" id="PHT64461.1"/>
    </source>
</evidence>